<feature type="chain" id="PRO_5014785720" evidence="1">
    <location>
        <begin position="19"/>
        <end position="112"/>
    </location>
</feature>
<feature type="signal peptide" evidence="1">
    <location>
        <begin position="1"/>
        <end position="18"/>
    </location>
</feature>
<proteinExistence type="predicted"/>
<reference evidence="2" key="1">
    <citation type="submission" date="2018-01" db="EMBL/GenBank/DDBJ databases">
        <title>An insight into the sialome of Amazonian anophelines.</title>
        <authorList>
            <person name="Ribeiro J.M."/>
            <person name="Scarpassa V."/>
            <person name="Calvo E."/>
        </authorList>
    </citation>
    <scope>NUCLEOTIDE SEQUENCE</scope>
    <source>
        <tissue evidence="2">Salivary glands</tissue>
    </source>
</reference>
<keyword evidence="1" id="KW-0732">Signal</keyword>
<sequence>MTHIGFLVFFVRISFSSSSIMFKLSTITKFFNFICLHNLRCLQSSQLTQLPVLLFSSCGRVAHRTPQYERDQSNLRNRCSRCQLWDMSSRNARSSYIWPISHRSRVLRGAHR</sequence>
<evidence type="ECO:0000256" key="1">
    <source>
        <dbReference type="SAM" id="SignalP"/>
    </source>
</evidence>
<evidence type="ECO:0000313" key="2">
    <source>
        <dbReference type="EMBL" id="MBW61380.1"/>
    </source>
</evidence>
<accession>A0A2M4C7U8</accession>
<organism evidence="2">
    <name type="scientific">Anopheles marajoara</name>
    <dbReference type="NCBI Taxonomy" id="58244"/>
    <lineage>
        <taxon>Eukaryota</taxon>
        <taxon>Metazoa</taxon>
        <taxon>Ecdysozoa</taxon>
        <taxon>Arthropoda</taxon>
        <taxon>Hexapoda</taxon>
        <taxon>Insecta</taxon>
        <taxon>Pterygota</taxon>
        <taxon>Neoptera</taxon>
        <taxon>Endopterygota</taxon>
        <taxon>Diptera</taxon>
        <taxon>Nematocera</taxon>
        <taxon>Culicoidea</taxon>
        <taxon>Culicidae</taxon>
        <taxon>Anophelinae</taxon>
        <taxon>Anopheles</taxon>
    </lineage>
</organism>
<name>A0A2M4C7U8_9DIPT</name>
<protein>
    <submittedName>
        <fullName evidence="2">Putative secreted protein</fullName>
    </submittedName>
</protein>
<dbReference type="EMBL" id="GGFJ01012239">
    <property type="protein sequence ID" value="MBW61380.1"/>
    <property type="molecule type" value="Transcribed_RNA"/>
</dbReference>
<dbReference type="AlphaFoldDB" id="A0A2M4C7U8"/>